<dbReference type="Pfam" id="PF07690">
    <property type="entry name" value="MFS_1"/>
    <property type="match status" value="1"/>
</dbReference>
<reference evidence="9" key="1">
    <citation type="submission" date="2018-05" db="EMBL/GenBank/DDBJ databases">
        <authorList>
            <person name="Lanie J.A."/>
            <person name="Ng W.-L."/>
            <person name="Kazmierczak K.M."/>
            <person name="Andrzejewski T.M."/>
            <person name="Davidsen T.M."/>
            <person name="Wayne K.J."/>
            <person name="Tettelin H."/>
            <person name="Glass J.I."/>
            <person name="Rusch D."/>
            <person name="Podicherti R."/>
            <person name="Tsui H.-C.T."/>
            <person name="Winkler M.E."/>
        </authorList>
    </citation>
    <scope>NUCLEOTIDE SEQUENCE</scope>
</reference>
<dbReference type="FunFam" id="1.20.1720.10:FF:000004">
    <property type="entry name" value="EmrB/QacA family drug resistance transporter"/>
    <property type="match status" value="1"/>
</dbReference>
<feature type="transmembrane region" description="Helical" evidence="7">
    <location>
        <begin position="270"/>
        <end position="293"/>
    </location>
</feature>
<dbReference type="Gene3D" id="1.20.1250.20">
    <property type="entry name" value="MFS general substrate transporter like domains"/>
    <property type="match status" value="1"/>
</dbReference>
<evidence type="ECO:0000256" key="2">
    <source>
        <dbReference type="ARBA" id="ARBA00022448"/>
    </source>
</evidence>
<feature type="transmembrane region" description="Helical" evidence="7">
    <location>
        <begin position="228"/>
        <end position="249"/>
    </location>
</feature>
<sequence>MLDKLSVRITRRMVVTCGVLGGNFLAAIEATIVAAAMPTVVTQLGGLTQYSWVFAAYLLAATVTVPLWGKLSDLYGRRLFYMGAVGFFLLGSVLCGVAWSMPVLVVFRLIQGIGAGGILPLGMTILGDLYTMRERGRIQGLFSGVWGIASIAGPLVGGYLTDSLSWRWVFFVNIPFAFIAAVAVGSALVSPRPSSRPRIDYRGAFLLSGTVTLLLLALGQATGGQGFAWGRFGTLLGGALILSVAFIHVERRAADPLIPFELFGDRVIGPAMLSGFLVGVAMFGAISFVPLFVQAALGGSAIDAGSALTPLLLGWVLMSIVTGRVLMKVGYRRMVFVGLSCVSFGFFQLSQIDIGASLWMIRAVLAIMGVGMGMTILTLILAVQNAVPRNQLGIATSLGHFTRSIGGAIGVATMGAIVVVSLPAGGDASPQQLTAALQRVFMFGAFAAGSAVISSFWFPKGLPQERLPDGAASPVASVTGETAQRI</sequence>
<keyword evidence="3" id="KW-1003">Cell membrane</keyword>
<dbReference type="InterPro" id="IPR020846">
    <property type="entry name" value="MFS_dom"/>
</dbReference>
<organism evidence="9">
    <name type="scientific">marine metagenome</name>
    <dbReference type="NCBI Taxonomy" id="408172"/>
    <lineage>
        <taxon>unclassified sequences</taxon>
        <taxon>metagenomes</taxon>
        <taxon>ecological metagenomes</taxon>
    </lineage>
</organism>
<dbReference type="PRINTS" id="PR01036">
    <property type="entry name" value="TCRTETB"/>
</dbReference>
<feature type="transmembrane region" description="Helical" evidence="7">
    <location>
        <begin position="12"/>
        <end position="37"/>
    </location>
</feature>
<evidence type="ECO:0000313" key="9">
    <source>
        <dbReference type="EMBL" id="SUZ52967.1"/>
    </source>
</evidence>
<feature type="transmembrane region" description="Helical" evidence="7">
    <location>
        <begin position="49"/>
        <end position="68"/>
    </location>
</feature>
<evidence type="ECO:0000256" key="7">
    <source>
        <dbReference type="SAM" id="Phobius"/>
    </source>
</evidence>
<evidence type="ECO:0000256" key="3">
    <source>
        <dbReference type="ARBA" id="ARBA00022475"/>
    </source>
</evidence>
<feature type="transmembrane region" description="Helical" evidence="7">
    <location>
        <begin position="80"/>
        <end position="99"/>
    </location>
</feature>
<dbReference type="GO" id="GO:0022857">
    <property type="term" value="F:transmembrane transporter activity"/>
    <property type="evidence" value="ECO:0007669"/>
    <property type="project" value="InterPro"/>
</dbReference>
<dbReference type="InterPro" id="IPR004638">
    <property type="entry name" value="EmrB-like"/>
</dbReference>
<dbReference type="GO" id="GO:0005886">
    <property type="term" value="C:plasma membrane"/>
    <property type="evidence" value="ECO:0007669"/>
    <property type="project" value="UniProtKB-SubCell"/>
</dbReference>
<dbReference type="Gene3D" id="1.20.1720.10">
    <property type="entry name" value="Multidrug resistance protein D"/>
    <property type="match status" value="1"/>
</dbReference>
<evidence type="ECO:0000256" key="6">
    <source>
        <dbReference type="ARBA" id="ARBA00023136"/>
    </source>
</evidence>
<keyword evidence="5 7" id="KW-1133">Transmembrane helix</keyword>
<feature type="transmembrane region" description="Helical" evidence="7">
    <location>
        <begin position="436"/>
        <end position="458"/>
    </location>
</feature>
<feature type="transmembrane region" description="Helical" evidence="7">
    <location>
        <begin position="105"/>
        <end position="126"/>
    </location>
</feature>
<evidence type="ECO:0000259" key="8">
    <source>
        <dbReference type="PROSITE" id="PS50850"/>
    </source>
</evidence>
<dbReference type="PANTHER" id="PTHR23501:SF191">
    <property type="entry name" value="VACUOLAR BASIC AMINO ACID TRANSPORTER 4"/>
    <property type="match status" value="1"/>
</dbReference>
<evidence type="ECO:0000256" key="1">
    <source>
        <dbReference type="ARBA" id="ARBA00004651"/>
    </source>
</evidence>
<protein>
    <recommendedName>
        <fullName evidence="8">Major facilitator superfamily (MFS) profile domain-containing protein</fullName>
    </recommendedName>
</protein>
<feature type="transmembrane region" description="Helical" evidence="7">
    <location>
        <begin position="358"/>
        <end position="383"/>
    </location>
</feature>
<feature type="transmembrane region" description="Helical" evidence="7">
    <location>
        <begin position="404"/>
        <end position="424"/>
    </location>
</feature>
<dbReference type="NCBIfam" id="TIGR00711">
    <property type="entry name" value="efflux_EmrB"/>
    <property type="match status" value="1"/>
</dbReference>
<dbReference type="SUPFAM" id="SSF103473">
    <property type="entry name" value="MFS general substrate transporter"/>
    <property type="match status" value="1"/>
</dbReference>
<feature type="transmembrane region" description="Helical" evidence="7">
    <location>
        <begin position="201"/>
        <end position="222"/>
    </location>
</feature>
<feature type="transmembrane region" description="Helical" evidence="7">
    <location>
        <begin position="334"/>
        <end position="352"/>
    </location>
</feature>
<keyword evidence="6 7" id="KW-0472">Membrane</keyword>
<dbReference type="PROSITE" id="PS50850">
    <property type="entry name" value="MFS"/>
    <property type="match status" value="1"/>
</dbReference>
<evidence type="ECO:0000256" key="4">
    <source>
        <dbReference type="ARBA" id="ARBA00022692"/>
    </source>
</evidence>
<name>A0A381NEM0_9ZZZZ</name>
<dbReference type="EMBL" id="UINC01000306">
    <property type="protein sequence ID" value="SUZ52967.1"/>
    <property type="molecule type" value="Genomic_DNA"/>
</dbReference>
<feature type="domain" description="Major facilitator superfamily (MFS) profile" evidence="8">
    <location>
        <begin position="15"/>
        <end position="462"/>
    </location>
</feature>
<gene>
    <name evidence="9" type="ORF">METZ01_LOCUS5821</name>
</gene>
<evidence type="ECO:0000256" key="5">
    <source>
        <dbReference type="ARBA" id="ARBA00022989"/>
    </source>
</evidence>
<feature type="transmembrane region" description="Helical" evidence="7">
    <location>
        <begin position="166"/>
        <end position="189"/>
    </location>
</feature>
<accession>A0A381NEM0</accession>
<dbReference type="CDD" id="cd17502">
    <property type="entry name" value="MFS_Azr1_MDR_like"/>
    <property type="match status" value="1"/>
</dbReference>
<keyword evidence="4 7" id="KW-0812">Transmembrane</keyword>
<feature type="transmembrane region" description="Helical" evidence="7">
    <location>
        <begin position="138"/>
        <end position="160"/>
    </location>
</feature>
<proteinExistence type="predicted"/>
<dbReference type="InterPro" id="IPR011701">
    <property type="entry name" value="MFS"/>
</dbReference>
<keyword evidence="2" id="KW-0813">Transport</keyword>
<dbReference type="InterPro" id="IPR036259">
    <property type="entry name" value="MFS_trans_sf"/>
</dbReference>
<dbReference type="AlphaFoldDB" id="A0A381NEM0"/>
<feature type="transmembrane region" description="Helical" evidence="7">
    <location>
        <begin position="305"/>
        <end position="327"/>
    </location>
</feature>
<dbReference type="PANTHER" id="PTHR23501">
    <property type="entry name" value="MAJOR FACILITATOR SUPERFAMILY"/>
    <property type="match status" value="1"/>
</dbReference>
<comment type="subcellular location">
    <subcellularLocation>
        <location evidence="1">Cell membrane</location>
        <topology evidence="1">Multi-pass membrane protein</topology>
    </subcellularLocation>
</comment>